<reference evidence="7 8" key="1">
    <citation type="submission" date="2024-03" db="EMBL/GenBank/DDBJ databases">
        <title>Sulfurimonas sp. HSL3-1.</title>
        <authorList>
            <person name="Wang S."/>
        </authorList>
    </citation>
    <scope>NUCLEOTIDE SEQUENCE [LARGE SCALE GENOMIC DNA]</scope>
    <source>
        <strain evidence="7 8">HSL3-1</strain>
    </source>
</reference>
<dbReference type="PANTHER" id="PTHR42913:SF3">
    <property type="entry name" value="64 KDA MITOCHONDRIAL NADH DEHYDROGENASE (EUROFUNG)"/>
    <property type="match status" value="1"/>
</dbReference>
<gene>
    <name evidence="7" type="ORF">WCY31_09150</name>
</gene>
<evidence type="ECO:0000256" key="4">
    <source>
        <dbReference type="ARBA" id="ARBA00022827"/>
    </source>
</evidence>
<dbReference type="Pfam" id="PF07992">
    <property type="entry name" value="Pyr_redox_2"/>
    <property type="match status" value="1"/>
</dbReference>
<feature type="domain" description="FAD/NAD(P)-binding" evidence="6">
    <location>
        <begin position="5"/>
        <end position="321"/>
    </location>
</feature>
<evidence type="ECO:0000256" key="5">
    <source>
        <dbReference type="ARBA" id="ARBA00023002"/>
    </source>
</evidence>
<keyword evidence="4" id="KW-0274">FAD</keyword>
<dbReference type="PRINTS" id="PR00411">
    <property type="entry name" value="PNDRDTASEI"/>
</dbReference>
<dbReference type="SUPFAM" id="SSF51905">
    <property type="entry name" value="FAD/NAD(P)-binding domain"/>
    <property type="match status" value="2"/>
</dbReference>
<evidence type="ECO:0000256" key="1">
    <source>
        <dbReference type="ARBA" id="ARBA00001974"/>
    </source>
</evidence>
<comment type="similarity">
    <text evidence="2">Belongs to the NADH dehydrogenase family.</text>
</comment>
<evidence type="ECO:0000313" key="8">
    <source>
        <dbReference type="Proteomes" id="UP001447842"/>
    </source>
</evidence>
<evidence type="ECO:0000256" key="3">
    <source>
        <dbReference type="ARBA" id="ARBA00022630"/>
    </source>
</evidence>
<dbReference type="InterPro" id="IPR051169">
    <property type="entry name" value="NADH-Q_oxidoreductase"/>
</dbReference>
<name>A0ABZ3H9W0_9BACT</name>
<dbReference type="GO" id="GO:0016491">
    <property type="term" value="F:oxidoreductase activity"/>
    <property type="evidence" value="ECO:0007669"/>
    <property type="project" value="UniProtKB-KW"/>
</dbReference>
<protein>
    <submittedName>
        <fullName evidence="7">NAD(P)/FAD-dependent oxidoreductase</fullName>
        <ecNumber evidence="7">1.6.5.-</ecNumber>
    </submittedName>
</protein>
<dbReference type="InterPro" id="IPR023753">
    <property type="entry name" value="FAD/NAD-binding_dom"/>
</dbReference>
<dbReference type="PRINTS" id="PR00368">
    <property type="entry name" value="FADPNR"/>
</dbReference>
<dbReference type="EC" id="1.6.5.-" evidence="7"/>
<organism evidence="7 8">
    <name type="scientific">Sulfurimonas diazotrophicus</name>
    <dbReference type="NCBI Taxonomy" id="3131939"/>
    <lineage>
        <taxon>Bacteria</taxon>
        <taxon>Pseudomonadati</taxon>
        <taxon>Campylobacterota</taxon>
        <taxon>Epsilonproteobacteria</taxon>
        <taxon>Campylobacterales</taxon>
        <taxon>Sulfurimonadaceae</taxon>
        <taxon>Sulfurimonas</taxon>
    </lineage>
</organism>
<evidence type="ECO:0000259" key="6">
    <source>
        <dbReference type="Pfam" id="PF07992"/>
    </source>
</evidence>
<keyword evidence="5 7" id="KW-0560">Oxidoreductase</keyword>
<dbReference type="RefSeq" id="WP_345972147.1">
    <property type="nucleotide sequence ID" value="NZ_CP147920.1"/>
</dbReference>
<evidence type="ECO:0000256" key="2">
    <source>
        <dbReference type="ARBA" id="ARBA00005272"/>
    </source>
</evidence>
<dbReference type="InterPro" id="IPR036188">
    <property type="entry name" value="FAD/NAD-bd_sf"/>
</dbReference>
<dbReference type="EMBL" id="CP147920">
    <property type="protein sequence ID" value="XAU14414.1"/>
    <property type="molecule type" value="Genomic_DNA"/>
</dbReference>
<keyword evidence="3" id="KW-0285">Flavoprotein</keyword>
<evidence type="ECO:0000313" key="7">
    <source>
        <dbReference type="EMBL" id="XAU14414.1"/>
    </source>
</evidence>
<comment type="cofactor">
    <cofactor evidence="1">
        <name>FAD</name>
        <dbReference type="ChEBI" id="CHEBI:57692"/>
    </cofactor>
</comment>
<sequence>MQQEHIVILGGGYGGLRAVEHLAGDPRFRITLIDRHPYHYLQTEAYGYIAGRFDIHDITIDLANWCRGFGRHVAFKQAEITGVDPEAKEVVLEHERIPYDSLIVATGARTNFFAFIKGLRENSYGVKNLQRAFAFRQTFEQLVYTKVEETRDPEPAELQIAIGGAGLSGVEIAAEMADVIEKHHKTLGTNAKKIRITLIDAADTILPGMSSYIVNRTAKRLESLGIRILTNAFIDRVEDGAIHLKDGTALSYRFMIFTGGIIANTLQSDVPLETNRLGQIVPDAYLRLSPHMNVYAVGDCVELKDAKGNLLPPTAQTAEKSAEYVAASIRKRLNGDPVSPFHAKVDGVFVALGGRYAVGELFGIIRVSGYTAYLLKKLITKGYYLGLKLRINTGFKKRTEA</sequence>
<dbReference type="PANTHER" id="PTHR42913">
    <property type="entry name" value="APOPTOSIS-INDUCING FACTOR 1"/>
    <property type="match status" value="1"/>
</dbReference>
<keyword evidence="8" id="KW-1185">Reference proteome</keyword>
<accession>A0ABZ3H9W0</accession>
<dbReference type="Proteomes" id="UP001447842">
    <property type="component" value="Chromosome"/>
</dbReference>
<proteinExistence type="inferred from homology"/>
<dbReference type="Gene3D" id="3.50.50.100">
    <property type="match status" value="1"/>
</dbReference>